<dbReference type="InterPro" id="IPR011006">
    <property type="entry name" value="CheY-like_superfamily"/>
</dbReference>
<dbReference type="PANTHER" id="PTHR44591">
    <property type="entry name" value="STRESS RESPONSE REGULATOR PROTEIN 1"/>
    <property type="match status" value="1"/>
</dbReference>
<keyword evidence="1 3" id="KW-0597">Phosphoprotein</keyword>
<dbReference type="Pfam" id="PF00072">
    <property type="entry name" value="Response_reg"/>
    <property type="match status" value="1"/>
</dbReference>
<reference evidence="5 6" key="1">
    <citation type="submission" date="2021-05" db="EMBL/GenBank/DDBJ databases">
        <title>The draft genome of Geobacter pelophilus DSM 12255.</title>
        <authorList>
            <person name="Xu Z."/>
            <person name="Masuda Y."/>
            <person name="Itoh H."/>
            <person name="Senoo K."/>
        </authorList>
    </citation>
    <scope>NUCLEOTIDE SEQUENCE [LARGE SCALE GENOMIC DNA]</scope>
    <source>
        <strain evidence="5 6">DSM 12255</strain>
    </source>
</reference>
<dbReference type="AlphaFoldDB" id="A0AAW4L190"/>
<keyword evidence="6" id="KW-1185">Reference proteome</keyword>
<dbReference type="InterPro" id="IPR050595">
    <property type="entry name" value="Bact_response_regulator"/>
</dbReference>
<dbReference type="EMBL" id="JAHCVJ010000001">
    <property type="protein sequence ID" value="MBT0663297.1"/>
    <property type="molecule type" value="Genomic_DNA"/>
</dbReference>
<evidence type="ECO:0000313" key="6">
    <source>
        <dbReference type="Proteomes" id="UP000811899"/>
    </source>
</evidence>
<comment type="caution">
    <text evidence="5">The sequence shown here is derived from an EMBL/GenBank/DDBJ whole genome shotgun (WGS) entry which is preliminary data.</text>
</comment>
<feature type="domain" description="Response regulatory" evidence="4">
    <location>
        <begin position="4"/>
        <end position="120"/>
    </location>
</feature>
<accession>A0AAW4L190</accession>
<dbReference type="PROSITE" id="PS50110">
    <property type="entry name" value="RESPONSE_REGULATORY"/>
    <property type="match status" value="1"/>
</dbReference>
<dbReference type="RefSeq" id="WP_214170047.1">
    <property type="nucleotide sequence ID" value="NZ_JAHCVJ010000001.1"/>
</dbReference>
<evidence type="ECO:0000313" key="5">
    <source>
        <dbReference type="EMBL" id="MBT0663297.1"/>
    </source>
</evidence>
<evidence type="ECO:0000256" key="1">
    <source>
        <dbReference type="ARBA" id="ARBA00022553"/>
    </source>
</evidence>
<dbReference type="SUPFAM" id="SSF52172">
    <property type="entry name" value="CheY-like"/>
    <property type="match status" value="1"/>
</dbReference>
<dbReference type="PANTHER" id="PTHR44591:SF14">
    <property type="entry name" value="PROTEIN PILG"/>
    <property type="match status" value="1"/>
</dbReference>
<evidence type="ECO:0000256" key="2">
    <source>
        <dbReference type="ARBA" id="ARBA00023012"/>
    </source>
</evidence>
<protein>
    <submittedName>
        <fullName evidence="5">Response regulator</fullName>
    </submittedName>
</protein>
<keyword evidence="2" id="KW-0902">Two-component regulatory system</keyword>
<dbReference type="GO" id="GO:0000160">
    <property type="term" value="P:phosphorelay signal transduction system"/>
    <property type="evidence" value="ECO:0007669"/>
    <property type="project" value="UniProtKB-KW"/>
</dbReference>
<evidence type="ECO:0000259" key="4">
    <source>
        <dbReference type="PROSITE" id="PS50110"/>
    </source>
</evidence>
<feature type="modified residue" description="4-aspartylphosphate" evidence="3">
    <location>
        <position position="53"/>
    </location>
</feature>
<organism evidence="5 6">
    <name type="scientific">Geoanaerobacter pelophilus</name>
    <dbReference type="NCBI Taxonomy" id="60036"/>
    <lineage>
        <taxon>Bacteria</taxon>
        <taxon>Pseudomonadati</taxon>
        <taxon>Thermodesulfobacteriota</taxon>
        <taxon>Desulfuromonadia</taxon>
        <taxon>Geobacterales</taxon>
        <taxon>Geobacteraceae</taxon>
        <taxon>Geoanaerobacter</taxon>
    </lineage>
</organism>
<dbReference type="InterPro" id="IPR001789">
    <property type="entry name" value="Sig_transdc_resp-reg_receiver"/>
</dbReference>
<dbReference type="Gene3D" id="3.40.50.2300">
    <property type="match status" value="1"/>
</dbReference>
<evidence type="ECO:0000256" key="3">
    <source>
        <dbReference type="PROSITE-ProRule" id="PRU00169"/>
    </source>
</evidence>
<sequence>MGTKLLLADDSITIQKVVGIIFANEDYELTVVDNGILALDKARESMPDAMLVDALMPGRNGYEVCQEVRADATLKHIPLLLMTGAFEPFDENKARECGADDFISKPFESQQLVEKVKALLEIGKQRVATAPAVADEPAIQTDEQFFASSLAGPWDEPAQEVETPFEPLPEMFDLNLADVEPVQFETSSVAFEEPSSLAVEIVEAAPGDDPWGVFDLVDLEEASAPPAATEAVASAEEEIEEPQTIDPYGVESFVEDSSENVASLEPVAEKGFEAQWQPLEEEVFSYQHEEPTPPGETFAIGMGEPLALLANEPEQFTEQGDFEPLAAQEEPLPVTSAPEISAAPEVAPQMAPLGEEQLRAILSQISRETIEKIVWEIVPDLAENLIREEIRKIKQGFGS</sequence>
<dbReference type="Proteomes" id="UP000811899">
    <property type="component" value="Unassembled WGS sequence"/>
</dbReference>
<proteinExistence type="predicted"/>
<name>A0AAW4L190_9BACT</name>
<gene>
    <name evidence="5" type="ORF">KI809_03195</name>
</gene>
<dbReference type="SMART" id="SM00448">
    <property type="entry name" value="REC"/>
    <property type="match status" value="1"/>
</dbReference>